<dbReference type="SUPFAM" id="SSF57196">
    <property type="entry name" value="EGF/Laminin"/>
    <property type="match status" value="1"/>
</dbReference>
<keyword evidence="2" id="KW-1133">Transmembrane helix</keyword>
<evidence type="ECO:0000256" key="2">
    <source>
        <dbReference type="SAM" id="Phobius"/>
    </source>
</evidence>
<evidence type="ECO:0000259" key="4">
    <source>
        <dbReference type="PROSITE" id="PS50835"/>
    </source>
</evidence>
<feature type="domain" description="EGF-like" evidence="3">
    <location>
        <begin position="123"/>
        <end position="161"/>
    </location>
</feature>
<comment type="caution">
    <text evidence="1">Lacks conserved residue(s) required for the propagation of feature annotation.</text>
</comment>
<organism evidence="5 6">
    <name type="scientific">Cylicocyclus nassatus</name>
    <name type="common">Nematode worm</name>
    <dbReference type="NCBI Taxonomy" id="53992"/>
    <lineage>
        <taxon>Eukaryota</taxon>
        <taxon>Metazoa</taxon>
        <taxon>Ecdysozoa</taxon>
        <taxon>Nematoda</taxon>
        <taxon>Chromadorea</taxon>
        <taxon>Rhabditida</taxon>
        <taxon>Rhabditina</taxon>
        <taxon>Rhabditomorpha</taxon>
        <taxon>Strongyloidea</taxon>
        <taxon>Strongylidae</taxon>
        <taxon>Cylicocyclus</taxon>
    </lineage>
</organism>
<dbReference type="AlphaFoldDB" id="A0AA36H1C2"/>
<keyword evidence="6" id="KW-1185">Reference proteome</keyword>
<proteinExistence type="predicted"/>
<dbReference type="PROSITE" id="PS50835">
    <property type="entry name" value="IG_LIKE"/>
    <property type="match status" value="1"/>
</dbReference>
<keyword evidence="1" id="KW-1015">Disulfide bond</keyword>
<evidence type="ECO:0000313" key="6">
    <source>
        <dbReference type="Proteomes" id="UP001176961"/>
    </source>
</evidence>
<feature type="transmembrane region" description="Helical" evidence="2">
    <location>
        <begin position="175"/>
        <end position="198"/>
    </location>
</feature>
<dbReference type="InterPro" id="IPR000742">
    <property type="entry name" value="EGF"/>
</dbReference>
<evidence type="ECO:0000259" key="3">
    <source>
        <dbReference type="PROSITE" id="PS50026"/>
    </source>
</evidence>
<dbReference type="CDD" id="cd00054">
    <property type="entry name" value="EGF_CA"/>
    <property type="match status" value="1"/>
</dbReference>
<protein>
    <submittedName>
        <fullName evidence="5">Uncharacterized protein</fullName>
    </submittedName>
</protein>
<gene>
    <name evidence="5" type="ORF">CYNAS_LOCUS14228</name>
</gene>
<feature type="domain" description="Ig-like" evidence="4">
    <location>
        <begin position="30"/>
        <end position="115"/>
    </location>
</feature>
<dbReference type="Gene3D" id="2.60.40.10">
    <property type="entry name" value="Immunoglobulins"/>
    <property type="match status" value="1"/>
</dbReference>
<dbReference type="PROSITE" id="PS50026">
    <property type="entry name" value="EGF_3"/>
    <property type="match status" value="1"/>
</dbReference>
<dbReference type="PROSITE" id="PS00022">
    <property type="entry name" value="EGF_1"/>
    <property type="match status" value="1"/>
</dbReference>
<accession>A0AA36H1C2</accession>
<dbReference type="PROSITE" id="PS01186">
    <property type="entry name" value="EGF_2"/>
    <property type="match status" value="1"/>
</dbReference>
<feature type="disulfide bond" evidence="1">
    <location>
        <begin position="151"/>
        <end position="160"/>
    </location>
</feature>
<evidence type="ECO:0000313" key="5">
    <source>
        <dbReference type="EMBL" id="CAJ0602245.1"/>
    </source>
</evidence>
<dbReference type="InterPro" id="IPR036179">
    <property type="entry name" value="Ig-like_dom_sf"/>
</dbReference>
<dbReference type="InterPro" id="IPR007110">
    <property type="entry name" value="Ig-like_dom"/>
</dbReference>
<dbReference type="Gene3D" id="2.10.25.10">
    <property type="entry name" value="Laminin"/>
    <property type="match status" value="1"/>
</dbReference>
<dbReference type="EMBL" id="CATQJL010000305">
    <property type="protein sequence ID" value="CAJ0602245.1"/>
    <property type="molecule type" value="Genomic_DNA"/>
</dbReference>
<sequence length="287" mass="32210">MAHQRRYKRSAENYITLAPSYELVLSKNEPSQIDSTLAVTVEEGQSLNLKCTAGEGIDERTLRFEKELEEIKGRRSPRSVSQQIFNFEDATHSGLYECFAQTSKGVEYSRKMRVSTKAVLPKDFIPCPGDDDYCGSNGRCGLKSNDKICVCDPGYVGQRCEHLLVKDYLITTAKVVVGAGGTLNVVLIFLTLLFACLFMKQRRRVRLLESRLPVSSDEDTFCTKPQNPYNDGDSVSHEKAQLTRSDAFEQPLTRSTRFSSFRKFRIAVRDRLVGKPSGISVESPAEP</sequence>
<keyword evidence="2" id="KW-0812">Transmembrane</keyword>
<dbReference type="SUPFAM" id="SSF48726">
    <property type="entry name" value="Immunoglobulin"/>
    <property type="match status" value="1"/>
</dbReference>
<name>A0AA36H1C2_CYLNA</name>
<keyword evidence="1" id="KW-0245">EGF-like domain</keyword>
<dbReference type="Proteomes" id="UP001176961">
    <property type="component" value="Unassembled WGS sequence"/>
</dbReference>
<keyword evidence="2" id="KW-0472">Membrane</keyword>
<evidence type="ECO:0000256" key="1">
    <source>
        <dbReference type="PROSITE-ProRule" id="PRU00076"/>
    </source>
</evidence>
<comment type="caution">
    <text evidence="5">The sequence shown here is derived from an EMBL/GenBank/DDBJ whole genome shotgun (WGS) entry which is preliminary data.</text>
</comment>
<dbReference type="InterPro" id="IPR013783">
    <property type="entry name" value="Ig-like_fold"/>
</dbReference>
<reference evidence="5" key="1">
    <citation type="submission" date="2023-07" db="EMBL/GenBank/DDBJ databases">
        <authorList>
            <consortium name="CYATHOMIX"/>
        </authorList>
    </citation>
    <scope>NUCLEOTIDE SEQUENCE</scope>
    <source>
        <strain evidence="5">N/A</strain>
    </source>
</reference>